<dbReference type="Pfam" id="PF14529">
    <property type="entry name" value="Exo_endo_phos_2"/>
    <property type="match status" value="1"/>
</dbReference>
<accession>B6HD27</accession>
<dbReference type="OrthoDB" id="4325110at2759"/>
<dbReference type="GO" id="GO:0003824">
    <property type="term" value="F:catalytic activity"/>
    <property type="evidence" value="ECO:0007669"/>
    <property type="project" value="InterPro"/>
</dbReference>
<dbReference type="BioCyc" id="PCHR:PC19G00360-MONOMER"/>
<feature type="domain" description="Endonuclease/exonuclease/phosphatase" evidence="1">
    <location>
        <begin position="1"/>
        <end position="60"/>
    </location>
</feature>
<gene>
    <name evidence="2" type="ORF">Pc19g00360</name>
    <name evidence="2" type="ORF">PCH_Pc19g00360</name>
</gene>
<dbReference type="VEuPathDB" id="FungiDB:PCH_Pc19g00360"/>
<dbReference type="Gene3D" id="3.60.10.10">
    <property type="entry name" value="Endonuclease/exonuclease/phosphatase"/>
    <property type="match status" value="1"/>
</dbReference>
<dbReference type="AlphaFoldDB" id="B6HD27"/>
<dbReference type="InterPro" id="IPR005135">
    <property type="entry name" value="Endo/exonuclease/phosphatase"/>
</dbReference>
<dbReference type="SUPFAM" id="SSF56219">
    <property type="entry name" value="DNase I-like"/>
    <property type="match status" value="1"/>
</dbReference>
<proteinExistence type="predicted"/>
<keyword evidence="3" id="KW-1185">Reference proteome</keyword>
<dbReference type="OMA" id="PPKTDHF"/>
<dbReference type="STRING" id="500485.B6HD27"/>
<dbReference type="eggNOG" id="KOG1075">
    <property type="taxonomic scope" value="Eukaryota"/>
</dbReference>
<dbReference type="Proteomes" id="UP000000724">
    <property type="component" value="Contig Pc00c19"/>
</dbReference>
<protein>
    <submittedName>
        <fullName evidence="2">Pc19g00360 protein</fullName>
    </submittedName>
</protein>
<evidence type="ECO:0000313" key="3">
    <source>
        <dbReference type="Proteomes" id="UP000000724"/>
    </source>
</evidence>
<organism evidence="2 3">
    <name type="scientific">Penicillium rubens (strain ATCC 28089 / DSM 1075 / NRRL 1951 / Wisconsin 54-1255)</name>
    <name type="common">Penicillium chrysogenum</name>
    <dbReference type="NCBI Taxonomy" id="500485"/>
    <lineage>
        <taxon>Eukaryota</taxon>
        <taxon>Fungi</taxon>
        <taxon>Dikarya</taxon>
        <taxon>Ascomycota</taxon>
        <taxon>Pezizomycotina</taxon>
        <taxon>Eurotiomycetes</taxon>
        <taxon>Eurotiomycetidae</taxon>
        <taxon>Eurotiales</taxon>
        <taxon>Aspergillaceae</taxon>
        <taxon>Penicillium</taxon>
        <taxon>Penicillium chrysogenum species complex</taxon>
    </lineage>
</organism>
<dbReference type="EMBL" id="AM920434">
    <property type="protein sequence ID" value="CAP79452.1"/>
    <property type="molecule type" value="Genomic_DNA"/>
</dbReference>
<sequence>MNEFALSSLLKRGTKTWHGGGQSGDCESTIDLVLASENLADSMTKCAILGTDHGSDHDAIETVFDAPWPIPKYRERLLLKNAPWNEINARIASTLAATPSEGTVQQKTDRLMSAVSDAVHNLTPRAKPSPHAKRWWTTDLTQLRHIYTYWRNHARSERRAGRKVSRLEKMAQDAAKQYHDAIRKQKKKHWNEFLADNDNIWKAAKYLKSGEDAAFGKLPQLVRADGTTTADHMEQAEELLSKFFPPLPDNIDNEGTRPQREPVEMPTITLEEVERQLLAAKSWKAPYRGIGIEP</sequence>
<evidence type="ECO:0000313" key="2">
    <source>
        <dbReference type="EMBL" id="CAP79452.1"/>
    </source>
</evidence>
<name>B6HD27_PENRW</name>
<dbReference type="HOGENOM" id="CLU_082479_0_0_1"/>
<evidence type="ECO:0000259" key="1">
    <source>
        <dbReference type="Pfam" id="PF14529"/>
    </source>
</evidence>
<reference evidence="2 3" key="1">
    <citation type="journal article" date="2008" name="Nat. Biotechnol.">
        <title>Genome sequencing and analysis of the filamentous fungus Penicillium chrysogenum.</title>
        <authorList>
            <person name="van den Berg M.A."/>
            <person name="Albang R."/>
            <person name="Albermann K."/>
            <person name="Badger J.H."/>
            <person name="Daran J.-M."/>
            <person name="Driessen A.J.M."/>
            <person name="Garcia-Estrada C."/>
            <person name="Fedorova N.D."/>
            <person name="Harris D.M."/>
            <person name="Heijne W.H.M."/>
            <person name="Joardar V.S."/>
            <person name="Kiel J.A.K.W."/>
            <person name="Kovalchuk A."/>
            <person name="Martin J.F."/>
            <person name="Nierman W.C."/>
            <person name="Nijland J.G."/>
            <person name="Pronk J.T."/>
            <person name="Roubos J.A."/>
            <person name="van der Klei I.J."/>
            <person name="van Peij N.N.M.E."/>
            <person name="Veenhuis M."/>
            <person name="von Doehren H."/>
            <person name="Wagner C."/>
            <person name="Wortman J.R."/>
            <person name="Bovenberg R.A.L."/>
        </authorList>
    </citation>
    <scope>NUCLEOTIDE SEQUENCE [LARGE SCALE GENOMIC DNA]</scope>
    <source>
        <strain evidence="3">ATCC 28089 / DSM 1075 / NRRL 1951 / Wisconsin 54-1255</strain>
    </source>
</reference>
<dbReference type="InterPro" id="IPR036691">
    <property type="entry name" value="Endo/exonu/phosph_ase_sf"/>
</dbReference>